<dbReference type="OrthoDB" id="340608at2759"/>
<comment type="caution">
    <text evidence="8">The sequence shown here is derived from an EMBL/GenBank/DDBJ whole genome shotgun (WGS) entry which is preliminary data.</text>
</comment>
<name>A0A068SA78_9FUNG</name>
<evidence type="ECO:0000256" key="2">
    <source>
        <dbReference type="ARBA" id="ARBA00009457"/>
    </source>
</evidence>
<accession>A0A068SA78</accession>
<dbReference type="Pfam" id="PF03381">
    <property type="entry name" value="CDC50"/>
    <property type="match status" value="1"/>
</dbReference>
<keyword evidence="4 7" id="KW-1133">Transmembrane helix</keyword>
<evidence type="ECO:0000256" key="4">
    <source>
        <dbReference type="ARBA" id="ARBA00022989"/>
    </source>
</evidence>
<evidence type="ECO:0000256" key="1">
    <source>
        <dbReference type="ARBA" id="ARBA00004141"/>
    </source>
</evidence>
<evidence type="ECO:0000256" key="7">
    <source>
        <dbReference type="SAM" id="Phobius"/>
    </source>
</evidence>
<dbReference type="PANTHER" id="PTHR10926:SF0">
    <property type="entry name" value="CDC50, ISOFORM A"/>
    <property type="match status" value="1"/>
</dbReference>
<protein>
    <submittedName>
        <fullName evidence="8">Lem3 cdc50 family protein</fullName>
    </submittedName>
</protein>
<dbReference type="PANTHER" id="PTHR10926">
    <property type="entry name" value="CELL CYCLE CONTROL PROTEIN 50"/>
    <property type="match status" value="1"/>
</dbReference>
<evidence type="ECO:0000256" key="5">
    <source>
        <dbReference type="ARBA" id="ARBA00023136"/>
    </source>
</evidence>
<sequence length="397" mass="45605">MAEEVEKEEEKKTRKPVDGAFRQQRLPAWQPVLTPRSVLPAFFIVGILFLPIGGLLYWSNGRVDEIMIDYSHCSQYETPVYLAPSLYSYLMSKDTNMTDMEVPAYHYENTTVFQEPEFSNPNNLTFKQCVLDFTVPKTMQGPVYMYYRLTNFYQNHRLYIKNYDPEQLLGHIVGSSTLNTNCGPLAYTSDGRVIYPCGLVANSMFNDTASNLTSVTTGGNYTFSRSNIAWPEDFQKYRPTQYPIEQLAPPPNWALRYPNGRYTEEYPPPDLNSMERLMVWMHMAALPDFRKIWARNDNDDLPAGRWRIYIDMNFDTLQYEGTKWLVLSTTSPLGGRNPYIGIAYLAIGGLCILIGLIFTLAYLIKPRKLGDPTYLSWNKPGGGLPTNKRRQKLEKGE</sequence>
<evidence type="ECO:0000256" key="3">
    <source>
        <dbReference type="ARBA" id="ARBA00022692"/>
    </source>
</evidence>
<dbReference type="AlphaFoldDB" id="A0A068SA78"/>
<evidence type="ECO:0000313" key="8">
    <source>
        <dbReference type="EMBL" id="CDH59263.1"/>
    </source>
</evidence>
<dbReference type="VEuPathDB" id="FungiDB:LCOR_10088.1"/>
<keyword evidence="5 6" id="KW-0472">Membrane</keyword>
<dbReference type="EMBL" id="CBTN010000067">
    <property type="protein sequence ID" value="CDH59263.1"/>
    <property type="molecule type" value="Genomic_DNA"/>
</dbReference>
<dbReference type="Proteomes" id="UP000027586">
    <property type="component" value="Unassembled WGS sequence"/>
</dbReference>
<dbReference type="GO" id="GO:0005783">
    <property type="term" value="C:endoplasmic reticulum"/>
    <property type="evidence" value="ECO:0007669"/>
    <property type="project" value="TreeGrafter"/>
</dbReference>
<gene>
    <name evidence="8" type="ORF">LCOR_10088.1</name>
</gene>
<dbReference type="PIRSF" id="PIRSF015840">
    <property type="entry name" value="DUF284_TM_euk"/>
    <property type="match status" value="1"/>
</dbReference>
<dbReference type="STRING" id="1263082.A0A068SA78"/>
<feature type="transmembrane region" description="Helical" evidence="7">
    <location>
        <begin position="342"/>
        <end position="364"/>
    </location>
</feature>
<dbReference type="GO" id="GO:0005886">
    <property type="term" value="C:plasma membrane"/>
    <property type="evidence" value="ECO:0007669"/>
    <property type="project" value="TreeGrafter"/>
</dbReference>
<keyword evidence="3 7" id="KW-0812">Transmembrane</keyword>
<evidence type="ECO:0000256" key="6">
    <source>
        <dbReference type="PIRNR" id="PIRNR015840"/>
    </source>
</evidence>
<comment type="similarity">
    <text evidence="2 6">Belongs to the CDC50/LEM3 family.</text>
</comment>
<comment type="subcellular location">
    <subcellularLocation>
        <location evidence="1">Membrane</location>
        <topology evidence="1">Multi-pass membrane protein</topology>
    </subcellularLocation>
</comment>
<dbReference type="GO" id="GO:0005794">
    <property type="term" value="C:Golgi apparatus"/>
    <property type="evidence" value="ECO:0007669"/>
    <property type="project" value="TreeGrafter"/>
</dbReference>
<dbReference type="GO" id="GO:0045332">
    <property type="term" value="P:phospholipid translocation"/>
    <property type="evidence" value="ECO:0007669"/>
    <property type="project" value="UniProtKB-UniRule"/>
</dbReference>
<evidence type="ECO:0000313" key="9">
    <source>
        <dbReference type="Proteomes" id="UP000027586"/>
    </source>
</evidence>
<reference evidence="8" key="1">
    <citation type="submission" date="2013-08" db="EMBL/GenBank/DDBJ databases">
        <title>Gene expansion shapes genome architecture in the human pathogen Lichtheimia corymbifera: an evolutionary genomics analysis in the ancient terrestrial Mucorales (Mucoromycotina).</title>
        <authorList>
            <person name="Schwartze V.U."/>
            <person name="Winter S."/>
            <person name="Shelest E."/>
            <person name="Marcet-Houben M."/>
            <person name="Horn F."/>
            <person name="Wehner S."/>
            <person name="Hoffmann K."/>
            <person name="Riege K."/>
            <person name="Sammeth M."/>
            <person name="Nowrousian M."/>
            <person name="Valiante V."/>
            <person name="Linde J."/>
            <person name="Jacobsen I.D."/>
            <person name="Marz M."/>
            <person name="Brakhage A.A."/>
            <person name="Gabaldon T."/>
            <person name="Bocker S."/>
            <person name="Voigt K."/>
        </authorList>
    </citation>
    <scope>NUCLEOTIDE SEQUENCE [LARGE SCALE GENOMIC DNA]</scope>
    <source>
        <strain evidence="8">FSU 9682</strain>
    </source>
</reference>
<feature type="transmembrane region" description="Helical" evidence="7">
    <location>
        <begin position="38"/>
        <end position="58"/>
    </location>
</feature>
<organism evidence="8 9">
    <name type="scientific">Lichtheimia corymbifera JMRC:FSU:9682</name>
    <dbReference type="NCBI Taxonomy" id="1263082"/>
    <lineage>
        <taxon>Eukaryota</taxon>
        <taxon>Fungi</taxon>
        <taxon>Fungi incertae sedis</taxon>
        <taxon>Mucoromycota</taxon>
        <taxon>Mucoromycotina</taxon>
        <taxon>Mucoromycetes</taxon>
        <taxon>Mucorales</taxon>
        <taxon>Lichtheimiaceae</taxon>
        <taxon>Lichtheimia</taxon>
    </lineage>
</organism>
<proteinExistence type="inferred from homology"/>
<dbReference type="InterPro" id="IPR005045">
    <property type="entry name" value="CDC50/LEM3_fam"/>
</dbReference>
<keyword evidence="9" id="KW-1185">Reference proteome</keyword>